<organism evidence="3">
    <name type="scientific">Bosea sp. NBC_00436</name>
    <dbReference type="NCBI Taxonomy" id="2969620"/>
    <lineage>
        <taxon>Bacteria</taxon>
        <taxon>Pseudomonadati</taxon>
        <taxon>Pseudomonadota</taxon>
        <taxon>Alphaproteobacteria</taxon>
        <taxon>Hyphomicrobiales</taxon>
        <taxon>Boseaceae</taxon>
        <taxon>Bosea</taxon>
    </lineage>
</organism>
<feature type="signal peptide" evidence="2">
    <location>
        <begin position="1"/>
        <end position="21"/>
    </location>
</feature>
<feature type="compositionally biased region" description="Polar residues" evidence="1">
    <location>
        <begin position="103"/>
        <end position="113"/>
    </location>
</feature>
<name>A0A9E7ZTH7_9HYPH</name>
<proteinExistence type="predicted"/>
<feature type="region of interest" description="Disordered" evidence="1">
    <location>
        <begin position="64"/>
        <end position="124"/>
    </location>
</feature>
<dbReference type="EMBL" id="CP102775">
    <property type="protein sequence ID" value="UZF90064.1"/>
    <property type="molecule type" value="Genomic_DNA"/>
</dbReference>
<reference evidence="3" key="1">
    <citation type="submission" date="2022-08" db="EMBL/GenBank/DDBJ databases">
        <title>Complete Genome Sequences of 2 Bosea sp. soil isolates.</title>
        <authorList>
            <person name="Alvarez Arevalo M."/>
            <person name="Sterndorff E.B."/>
            <person name="Faurdal D."/>
            <person name="Joergensen T.S."/>
            <person name="Weber T."/>
        </authorList>
    </citation>
    <scope>NUCLEOTIDE SEQUENCE</scope>
    <source>
        <strain evidence="3">NBC_00436</strain>
        <plasmid evidence="3">pNBC436</plasmid>
    </source>
</reference>
<evidence type="ECO:0000256" key="2">
    <source>
        <dbReference type="SAM" id="SignalP"/>
    </source>
</evidence>
<protein>
    <submittedName>
        <fullName evidence="3">Uncharacterized protein</fullName>
    </submittedName>
</protein>
<evidence type="ECO:0000313" key="3">
    <source>
        <dbReference type="EMBL" id="UZF90064.1"/>
    </source>
</evidence>
<geneLocation type="plasmid" evidence="3">
    <name>pNBC436</name>
</geneLocation>
<keyword evidence="3" id="KW-0614">Plasmid</keyword>
<keyword evidence="2" id="KW-0732">Signal</keyword>
<evidence type="ECO:0000256" key="1">
    <source>
        <dbReference type="SAM" id="MobiDB-lite"/>
    </source>
</evidence>
<accession>A0A9E7ZTH7</accession>
<sequence length="310" mass="32360">MRLQTFAFMLLATGIAGPTLAAVPVNDGAILDRRTDESTKKVEIKLITGKTQTFTQGINCSVTKPKKDNAVTSPTQKPDASRGAATLDRADPTIKTSPAFAKPTTTGSTSTGAQPAADWTAAPRADREGTGQVIGGMETVQASIQPNRQVFERMGREVGSDGTLMEAMDRNSAIRTQTGLTFNETIHGVSFLTQAFNLPNLAAASMSSQGTRGVTLPTSARGQARPPQTINLCPAGMTGEGTAASPCVAAGCSTTPYGTTPASGCVARRYNDTAGNVSFAIEREAARANAAQQPLSSDELMAAVRQYQSR</sequence>
<dbReference type="AlphaFoldDB" id="A0A9E7ZTH7"/>
<gene>
    <name evidence="3" type="ORF">NWE54_27645</name>
</gene>
<feature type="chain" id="PRO_5038900287" evidence="2">
    <location>
        <begin position="22"/>
        <end position="310"/>
    </location>
</feature>